<dbReference type="HOGENOM" id="CLU_006504_8_3_1"/>
<evidence type="ECO:0000256" key="1">
    <source>
        <dbReference type="ARBA" id="ARBA00010609"/>
    </source>
</evidence>
<dbReference type="InterPro" id="IPR011707">
    <property type="entry name" value="Cu-oxidase-like_N"/>
</dbReference>
<dbReference type="PROSITE" id="PS00079">
    <property type="entry name" value="MULTICOPPER_OXIDASE1"/>
    <property type="match status" value="1"/>
</dbReference>
<reference evidence="10" key="1">
    <citation type="journal article" date="2005" name="Nature">
        <title>Sequencing of Aspergillus nidulans and comparative analysis with A. fumigatus and A. oryzae.</title>
        <authorList>
            <person name="Galagan J.E."/>
            <person name="Calvo S.E."/>
            <person name="Cuomo C."/>
            <person name="Ma L.J."/>
            <person name="Wortman J.R."/>
            <person name="Batzoglou S."/>
            <person name="Lee S.I."/>
            <person name="Basturkmen M."/>
            <person name="Spevak C.C."/>
            <person name="Clutterbuck J."/>
            <person name="Kapitonov V."/>
            <person name="Jurka J."/>
            <person name="Scazzocchio C."/>
            <person name="Farman M."/>
            <person name="Butler J."/>
            <person name="Purcell S."/>
            <person name="Harris S."/>
            <person name="Braus G.H."/>
            <person name="Draht O."/>
            <person name="Busch S."/>
            <person name="D'Enfert C."/>
            <person name="Bouchier C."/>
            <person name="Goldman G.H."/>
            <person name="Bell-Pedersen D."/>
            <person name="Griffiths-Jones S."/>
            <person name="Doonan J.H."/>
            <person name="Yu J."/>
            <person name="Vienken K."/>
            <person name="Pain A."/>
            <person name="Freitag M."/>
            <person name="Selker E.U."/>
            <person name="Archer D.B."/>
            <person name="Penalva M.A."/>
            <person name="Oakley B.R."/>
            <person name="Momany M."/>
            <person name="Tanaka T."/>
            <person name="Kumagai T."/>
            <person name="Asai K."/>
            <person name="Machida M."/>
            <person name="Nierman W.C."/>
            <person name="Denning D.W."/>
            <person name="Caddick M."/>
            <person name="Hynes M."/>
            <person name="Paoletti M."/>
            <person name="Fischer R."/>
            <person name="Miller B."/>
            <person name="Dyer P."/>
            <person name="Sachs M.S."/>
            <person name="Osmani S.A."/>
            <person name="Birren B.W."/>
        </authorList>
    </citation>
    <scope>NUCLEOTIDE SEQUENCE [LARGE SCALE GENOMIC DNA]</scope>
    <source>
        <strain evidence="10">FGSC A4 / ATCC 38163 / CBS 112.46 / NRRL 194 / M139</strain>
    </source>
</reference>
<dbReference type="OMA" id="QVANNFT"/>
<evidence type="ECO:0000313" key="10">
    <source>
        <dbReference type="Proteomes" id="UP000000560"/>
    </source>
</evidence>
<dbReference type="Proteomes" id="UP000000560">
    <property type="component" value="Chromosome III"/>
</dbReference>
<feature type="domain" description="Plastocyanin-like" evidence="8">
    <location>
        <begin position="34"/>
        <end position="149"/>
    </location>
</feature>
<dbReference type="InterPro" id="IPR017762">
    <property type="entry name" value="Multicopper_oxidase_fun"/>
</dbReference>
<gene>
    <name evidence="9" type="ORF">ANIA_08581</name>
</gene>
<proteinExistence type="inferred from homology"/>
<dbReference type="InterPro" id="IPR045087">
    <property type="entry name" value="Cu-oxidase_fam"/>
</dbReference>
<dbReference type="CDD" id="cd13847">
    <property type="entry name" value="CuRO_1_AAO_like_2"/>
    <property type="match status" value="1"/>
</dbReference>
<dbReference type="OrthoDB" id="2121828at2759"/>
<keyword evidence="2" id="KW-0479">Metal-binding</keyword>
<feature type="signal peptide" evidence="5">
    <location>
        <begin position="1"/>
        <end position="17"/>
    </location>
</feature>
<dbReference type="eggNOG" id="KOG1263">
    <property type="taxonomic scope" value="Eukaryota"/>
</dbReference>
<dbReference type="InParanoid" id="Q5ASZ9"/>
<dbReference type="Pfam" id="PF00394">
    <property type="entry name" value="Cu-oxidase"/>
    <property type="match status" value="1"/>
</dbReference>
<dbReference type="NCBIfam" id="TIGR03390">
    <property type="entry name" value="ascorbOXfungal"/>
    <property type="match status" value="1"/>
</dbReference>
<dbReference type="GO" id="GO:0005507">
    <property type="term" value="F:copper ion binding"/>
    <property type="evidence" value="ECO:0007669"/>
    <property type="project" value="InterPro"/>
</dbReference>
<dbReference type="STRING" id="227321.Q5ASZ9"/>
<dbReference type="PROSITE" id="PS00080">
    <property type="entry name" value="MULTICOPPER_OXIDASE2"/>
    <property type="match status" value="1"/>
</dbReference>
<dbReference type="RefSeq" id="XP_681850.1">
    <property type="nucleotide sequence ID" value="XM_676758.1"/>
</dbReference>
<keyword evidence="10" id="KW-1185">Reference proteome</keyword>
<organism evidence="9 10">
    <name type="scientific">Emericella nidulans (strain FGSC A4 / ATCC 38163 / CBS 112.46 / NRRL 194 / M139)</name>
    <name type="common">Aspergillus nidulans</name>
    <dbReference type="NCBI Taxonomy" id="227321"/>
    <lineage>
        <taxon>Eukaryota</taxon>
        <taxon>Fungi</taxon>
        <taxon>Dikarya</taxon>
        <taxon>Ascomycota</taxon>
        <taxon>Pezizomycotina</taxon>
        <taxon>Eurotiomycetes</taxon>
        <taxon>Eurotiomycetidae</taxon>
        <taxon>Eurotiales</taxon>
        <taxon>Aspergillaceae</taxon>
        <taxon>Aspergillus</taxon>
        <taxon>Aspergillus subgen. Nidulantes</taxon>
    </lineage>
</organism>
<dbReference type="KEGG" id="ani:ANIA_08581"/>
<dbReference type="GeneID" id="2868491"/>
<comment type="similarity">
    <text evidence="1">Belongs to the multicopper oxidase family.</text>
</comment>
<evidence type="ECO:0000256" key="3">
    <source>
        <dbReference type="ARBA" id="ARBA00023002"/>
    </source>
</evidence>
<dbReference type="InterPro" id="IPR011706">
    <property type="entry name" value="Cu-oxidase_C"/>
</dbReference>
<feature type="domain" description="Plastocyanin-like" evidence="6">
    <location>
        <begin position="159"/>
        <end position="313"/>
    </location>
</feature>
<dbReference type="PANTHER" id="PTHR11709">
    <property type="entry name" value="MULTI-COPPER OXIDASE"/>
    <property type="match status" value="1"/>
</dbReference>
<evidence type="ECO:0000259" key="8">
    <source>
        <dbReference type="Pfam" id="PF07732"/>
    </source>
</evidence>
<dbReference type="InterPro" id="IPR033138">
    <property type="entry name" value="Cu_oxidase_CS"/>
</dbReference>
<sequence>MHRMLFVCGLFLLSVQGLLIRHDGSFQPDHILRVNSKNYMQACSPRYSVLVNGSFPGPEIRVQEGQTSWIRVYNDMENLNVTMHWHGLTAITAPFSDGTPMASQWPIPPGHFFDYEVKVEPGYAGTYFYHSHVGFQAVTAAGPLIVESTKPPPYFYDEERIIALSDFFSKTDKEIEHGLMSSQFQWSGETEAVLVNGHSLSPSPMNGTGSCRREVLQVEPGKTYRLRIIGATALSFISFVIESHDVEIIEADGHYTQKLKTHNLQIAGGQRYSVLLKAKDNAALEQLSQRHFIIQITTLARPTTLTTYAILQYPSNAPASLTNVSATPLMPVPSIAYGWLDYQLQPLERDPDFLTSDSVTRRIVIDVHQNFSDHVLWLQSGYDWVETFPETPYLVQIQRGELNVTESLQKAISAGNNFDKDYRIFPAQLGEVLEIVWQNRGAVGNSTVRNRGVETHPFHGHGRHFYDIGGGDGEYNAAENEKRLQETQPVLRDTTVLYGYSREVAPGAPSGWRAWRIRVTNPGVWMMHCHTLQHMIMGMQTVFVFGDQDDMKENMGTYNSGYLTYGGSAYGNETFFPETFCMILHNGVQDAVIVFQRPEEDGDNLAMSEVLDGPLLEKYIELIKQQYGVRFFRKALSGFWTLSAIASGVNVLQVPGLSMKSIMEVFCVDYHHN</sequence>
<dbReference type="AlphaFoldDB" id="Q5ASZ9"/>
<evidence type="ECO:0000256" key="5">
    <source>
        <dbReference type="SAM" id="SignalP"/>
    </source>
</evidence>
<evidence type="ECO:0000256" key="4">
    <source>
        <dbReference type="ARBA" id="ARBA00023008"/>
    </source>
</evidence>
<dbReference type="Gene3D" id="2.60.40.420">
    <property type="entry name" value="Cupredoxins - blue copper proteins"/>
    <property type="match status" value="3"/>
</dbReference>
<dbReference type="Pfam" id="PF07731">
    <property type="entry name" value="Cu-oxidase_2"/>
    <property type="match status" value="1"/>
</dbReference>
<evidence type="ECO:0000259" key="6">
    <source>
        <dbReference type="Pfam" id="PF00394"/>
    </source>
</evidence>
<keyword evidence="5" id="KW-0732">Signal</keyword>
<protein>
    <recommendedName>
        <fullName evidence="11">L-ascorbate oxidase</fullName>
    </recommendedName>
</protein>
<dbReference type="InterPro" id="IPR008972">
    <property type="entry name" value="Cupredoxin"/>
</dbReference>
<dbReference type="PANTHER" id="PTHR11709:SF394">
    <property type="entry name" value="FI03373P-RELATED"/>
    <property type="match status" value="1"/>
</dbReference>
<evidence type="ECO:0008006" key="11">
    <source>
        <dbReference type="Google" id="ProtNLM"/>
    </source>
</evidence>
<accession>C8VAJ4</accession>
<feature type="chain" id="PRO_5030175715" description="L-ascorbate oxidase" evidence="5">
    <location>
        <begin position="18"/>
        <end position="673"/>
    </location>
</feature>
<dbReference type="InterPro" id="IPR001117">
    <property type="entry name" value="Cu-oxidase_2nd"/>
</dbReference>
<name>Q5ASZ9_EMENI</name>
<dbReference type="EMBL" id="BN001303">
    <property type="protein sequence ID" value="CBF78399.1"/>
    <property type="molecule type" value="Genomic_DNA"/>
</dbReference>
<feature type="domain" description="Plastocyanin-like" evidence="7">
    <location>
        <begin position="390"/>
        <end position="546"/>
    </location>
</feature>
<accession>Q5ASZ9</accession>
<evidence type="ECO:0000313" key="9">
    <source>
        <dbReference type="EMBL" id="CBF78399.1"/>
    </source>
</evidence>
<dbReference type="SUPFAM" id="SSF49503">
    <property type="entry name" value="Cupredoxins"/>
    <property type="match status" value="3"/>
</dbReference>
<keyword evidence="4" id="KW-0186">Copper</keyword>
<reference evidence="10" key="2">
    <citation type="journal article" date="2009" name="Fungal Genet. Biol.">
        <title>The 2008 update of the Aspergillus nidulans genome annotation: a community effort.</title>
        <authorList>
            <person name="Wortman J.R."/>
            <person name="Gilsenan J.M."/>
            <person name="Joardar V."/>
            <person name="Deegan J."/>
            <person name="Clutterbuck J."/>
            <person name="Andersen M.R."/>
            <person name="Archer D."/>
            <person name="Bencina M."/>
            <person name="Braus G."/>
            <person name="Coutinho P."/>
            <person name="von Dohren H."/>
            <person name="Doonan J."/>
            <person name="Driessen A.J."/>
            <person name="Durek P."/>
            <person name="Espeso E."/>
            <person name="Fekete E."/>
            <person name="Flipphi M."/>
            <person name="Estrada C.G."/>
            <person name="Geysens S."/>
            <person name="Goldman G."/>
            <person name="de Groot P.W."/>
            <person name="Hansen K."/>
            <person name="Harris S.D."/>
            <person name="Heinekamp T."/>
            <person name="Helmstaedt K."/>
            <person name="Henrissat B."/>
            <person name="Hofmann G."/>
            <person name="Homan T."/>
            <person name="Horio T."/>
            <person name="Horiuchi H."/>
            <person name="James S."/>
            <person name="Jones M."/>
            <person name="Karaffa L."/>
            <person name="Karanyi Z."/>
            <person name="Kato M."/>
            <person name="Keller N."/>
            <person name="Kelly D.E."/>
            <person name="Kiel J.A."/>
            <person name="Kim J.M."/>
            <person name="van der Klei I.J."/>
            <person name="Klis F.M."/>
            <person name="Kovalchuk A."/>
            <person name="Krasevec N."/>
            <person name="Kubicek C.P."/>
            <person name="Liu B."/>
            <person name="Maccabe A."/>
            <person name="Meyer V."/>
            <person name="Mirabito P."/>
            <person name="Miskei M."/>
            <person name="Mos M."/>
            <person name="Mullins J."/>
            <person name="Nelson D.R."/>
            <person name="Nielsen J."/>
            <person name="Oakley B.R."/>
            <person name="Osmani S.A."/>
            <person name="Pakula T."/>
            <person name="Paszewski A."/>
            <person name="Paulsen I."/>
            <person name="Pilsyk S."/>
            <person name="Pocsi I."/>
            <person name="Punt P.J."/>
            <person name="Ram A.F."/>
            <person name="Ren Q."/>
            <person name="Robellet X."/>
            <person name="Robson G."/>
            <person name="Seiboth B."/>
            <person name="van Solingen P."/>
            <person name="Specht T."/>
            <person name="Sun J."/>
            <person name="Taheri-Talesh N."/>
            <person name="Takeshita N."/>
            <person name="Ussery D."/>
            <person name="vanKuyk P.A."/>
            <person name="Visser H."/>
            <person name="van de Vondervoort P.J."/>
            <person name="de Vries R.P."/>
            <person name="Walton J."/>
            <person name="Xiang X."/>
            <person name="Xiong Y."/>
            <person name="Zeng A.P."/>
            <person name="Brandt B.W."/>
            <person name="Cornell M.J."/>
            <person name="van den Hondel C.A."/>
            <person name="Visser J."/>
            <person name="Oliver S.G."/>
            <person name="Turner G."/>
        </authorList>
    </citation>
    <scope>GENOME REANNOTATION</scope>
    <source>
        <strain evidence="10">FGSC A4 / ATCC 38163 / CBS 112.46 / NRRL 194 / M139</strain>
    </source>
</reference>
<dbReference type="InterPro" id="IPR002355">
    <property type="entry name" value="Cu_oxidase_Cu_BS"/>
</dbReference>
<evidence type="ECO:0000259" key="7">
    <source>
        <dbReference type="Pfam" id="PF07731"/>
    </source>
</evidence>
<dbReference type="Pfam" id="PF07732">
    <property type="entry name" value="Cu-oxidase_3"/>
    <property type="match status" value="1"/>
</dbReference>
<dbReference type="GO" id="GO:0016491">
    <property type="term" value="F:oxidoreductase activity"/>
    <property type="evidence" value="ECO:0000318"/>
    <property type="project" value="GO_Central"/>
</dbReference>
<evidence type="ECO:0000256" key="2">
    <source>
        <dbReference type="ARBA" id="ARBA00022723"/>
    </source>
</evidence>
<keyword evidence="3" id="KW-0560">Oxidoreductase</keyword>